<evidence type="ECO:0000313" key="3">
    <source>
        <dbReference type="EMBL" id="CAF3621760.1"/>
    </source>
</evidence>
<protein>
    <submittedName>
        <fullName evidence="2">Uncharacterized protein</fullName>
    </submittedName>
</protein>
<dbReference type="Proteomes" id="UP000681722">
    <property type="component" value="Unassembled WGS sequence"/>
</dbReference>
<evidence type="ECO:0000313" key="5">
    <source>
        <dbReference type="Proteomes" id="UP000663829"/>
    </source>
</evidence>
<organism evidence="2 5">
    <name type="scientific">Didymodactylos carnosus</name>
    <dbReference type="NCBI Taxonomy" id="1234261"/>
    <lineage>
        <taxon>Eukaryota</taxon>
        <taxon>Metazoa</taxon>
        <taxon>Spiralia</taxon>
        <taxon>Gnathifera</taxon>
        <taxon>Rotifera</taxon>
        <taxon>Eurotatoria</taxon>
        <taxon>Bdelloidea</taxon>
        <taxon>Philodinida</taxon>
        <taxon>Philodinidae</taxon>
        <taxon>Didymodactylos</taxon>
    </lineage>
</organism>
<dbReference type="Proteomes" id="UP000682733">
    <property type="component" value="Unassembled WGS sequence"/>
</dbReference>
<dbReference type="EMBL" id="CAJNOK010001939">
    <property type="protein sequence ID" value="CAF0836918.1"/>
    <property type="molecule type" value="Genomic_DNA"/>
</dbReference>
<proteinExistence type="predicted"/>
<gene>
    <name evidence="2" type="ORF">GPM918_LOCUS20275</name>
    <name evidence="1" type="ORF">OVA965_LOCUS6441</name>
    <name evidence="4" type="ORF">SRO942_LOCUS20272</name>
    <name evidence="3" type="ORF">TMI583_LOCUS6437</name>
</gene>
<dbReference type="EMBL" id="CAJOBA010001939">
    <property type="protein sequence ID" value="CAF3621760.1"/>
    <property type="molecule type" value="Genomic_DNA"/>
</dbReference>
<evidence type="ECO:0000313" key="1">
    <source>
        <dbReference type="EMBL" id="CAF0836918.1"/>
    </source>
</evidence>
<dbReference type="AlphaFoldDB" id="A0A814RF01"/>
<dbReference type="Proteomes" id="UP000663829">
    <property type="component" value="Unassembled WGS sequence"/>
</dbReference>
<dbReference type="EMBL" id="CAJOBC010006366">
    <property type="protein sequence ID" value="CAF3896393.1"/>
    <property type="molecule type" value="Genomic_DNA"/>
</dbReference>
<name>A0A814RF01_9BILA</name>
<comment type="caution">
    <text evidence="2">The sequence shown here is derived from an EMBL/GenBank/DDBJ whole genome shotgun (WGS) entry which is preliminary data.</text>
</comment>
<evidence type="ECO:0000313" key="2">
    <source>
        <dbReference type="EMBL" id="CAF1132577.1"/>
    </source>
</evidence>
<evidence type="ECO:0000313" key="4">
    <source>
        <dbReference type="EMBL" id="CAF3896393.1"/>
    </source>
</evidence>
<reference evidence="2" key="1">
    <citation type="submission" date="2021-02" db="EMBL/GenBank/DDBJ databases">
        <authorList>
            <person name="Nowell W R."/>
        </authorList>
    </citation>
    <scope>NUCLEOTIDE SEQUENCE</scope>
</reference>
<dbReference type="OrthoDB" id="10067918at2759"/>
<dbReference type="Gene3D" id="3.90.176.10">
    <property type="entry name" value="Toxin ADP-ribosyltransferase, Chain A, domain 1"/>
    <property type="match status" value="1"/>
</dbReference>
<sequence>MDIVSAKIPDIRGVFHHVNALATQLRQHVQQVASTQSTNTESNIPGEGITTRTLCSKRIKFKCFQMLTRILCQTSPPETTAKQQLLEYCRQANIAEEFGEYEQLEEFENEYDADKSVYWYTRESFLFRLLSKAARQWDVDVLLDFGFYISNLDKQLRQLHREQQTRFMTNNRLFRVYRGQFMNMSELEKLQNNIGSYISINTFLSTTEDYEFALCYAQSPTDMYENVLFVIDIDTTADVMKSFAHIENLSAFKSVKEVLLTTGTVYRIRSIKRTTGIDKDNVFVNYWKIHLITCNSENSFSSDDFDIIILHLIDILRHLSSKTNTMNEMMLKRCRSYCMRNAVELQKIDCFEKKVSLR</sequence>
<dbReference type="PROSITE" id="PS51996">
    <property type="entry name" value="TR_MART"/>
    <property type="match status" value="1"/>
</dbReference>
<dbReference type="EMBL" id="CAJNOQ010006366">
    <property type="protein sequence ID" value="CAF1132577.1"/>
    <property type="molecule type" value="Genomic_DNA"/>
</dbReference>
<dbReference type="SUPFAM" id="SSF56399">
    <property type="entry name" value="ADP-ribosylation"/>
    <property type="match status" value="1"/>
</dbReference>
<keyword evidence="5" id="KW-1185">Reference proteome</keyword>
<accession>A0A814RF01</accession>
<dbReference type="Proteomes" id="UP000677228">
    <property type="component" value="Unassembled WGS sequence"/>
</dbReference>